<evidence type="ECO:0000256" key="1">
    <source>
        <dbReference type="ARBA" id="ARBA00022561"/>
    </source>
</evidence>
<dbReference type="InterPro" id="IPR005564">
    <property type="entry name" value="Major_capsid_GpE"/>
</dbReference>
<evidence type="ECO:0000256" key="3">
    <source>
        <dbReference type="HAMAP-Rule" id="MF_04133"/>
    </source>
</evidence>
<dbReference type="GeneID" id="62682408"/>
<evidence type="ECO:0000313" key="5">
    <source>
        <dbReference type="Proteomes" id="UP000505247"/>
    </source>
</evidence>
<organism evidence="4 5">
    <name type="scientific">Salmonella phage SAP012</name>
    <dbReference type="NCBI Taxonomy" id="2742114"/>
    <lineage>
        <taxon>Viruses</taxon>
        <taxon>Duplodnaviria</taxon>
        <taxon>Heunggongvirae</taxon>
        <taxon>Uroviricota</taxon>
        <taxon>Caudoviricetes</taxon>
        <taxon>Casjensviridae</taxon>
        <taxon>Zhonglingvirus</taxon>
        <taxon>Zhonglingvirus SAP012</taxon>
    </lineage>
</organism>
<dbReference type="Proteomes" id="UP000505247">
    <property type="component" value="Segment"/>
</dbReference>
<protein>
    <recommendedName>
        <fullName evidence="3">Major capsid protein</fullName>
    </recommendedName>
    <alternativeName>
        <fullName evidence="3">Major head protein</fullName>
    </alternativeName>
</protein>
<dbReference type="GO" id="GO:0019028">
    <property type="term" value="C:viral capsid"/>
    <property type="evidence" value="ECO:0007669"/>
    <property type="project" value="UniProtKB-UniRule"/>
</dbReference>
<proteinExistence type="inferred from homology"/>
<dbReference type="RefSeq" id="YP_009999776.1">
    <property type="nucleotide sequence ID" value="NC_053008.1"/>
</dbReference>
<accession>A0A6J4EHN4</accession>
<dbReference type="Gene3D" id="3.30.1930.10">
    <property type="entry name" value="capsid protein of prophage domain"/>
    <property type="match status" value="1"/>
</dbReference>
<evidence type="ECO:0000313" key="4">
    <source>
        <dbReference type="EMBL" id="BCG45219.1"/>
    </source>
</evidence>
<name>A0A6J4EHN4_9CAUD</name>
<comment type="similarity">
    <text evidence="3">Belongs to the lambda phage major capsid protein family.</text>
</comment>
<comment type="subunit">
    <text evidence="3">Homomultimer.</text>
</comment>
<reference evidence="4 5" key="1">
    <citation type="submission" date="2020-06" db="EMBL/GenBank/DDBJ databases">
        <title>Complete Genome Sequence of Salmonella phage SAP012.</title>
        <authorList>
            <person name="Shahin K."/>
            <person name="Soleimani-Delfan A."/>
            <person name="Barazandeh M."/>
            <person name="Komijani Majid."/>
            <person name="Bao H."/>
            <person name="Zhang L."/>
            <person name="Wang R."/>
        </authorList>
    </citation>
    <scope>NUCLEOTIDE SEQUENCE [LARGE SCALE GENOMIC DNA]</scope>
</reference>
<dbReference type="EMBL" id="LC553736">
    <property type="protein sequence ID" value="BCG45219.1"/>
    <property type="molecule type" value="Genomic_DNA"/>
</dbReference>
<dbReference type="GO" id="GO:0030430">
    <property type="term" value="C:host cell cytoplasm"/>
    <property type="evidence" value="ECO:0007669"/>
    <property type="project" value="UniProtKB-SubCell"/>
</dbReference>
<dbReference type="Gene3D" id="3.15.30.10">
    <property type="entry name" value="putative capsid protein of prophage domain like"/>
    <property type="match status" value="1"/>
</dbReference>
<keyword evidence="5" id="KW-1185">Reference proteome</keyword>
<keyword evidence="1 3" id="KW-0167">Capsid protein</keyword>
<comment type="function">
    <text evidence="3">Assembles to form an icosahedral capsid. The assembly is primed by the interaction between capsid assembly protease and portal dodecamer, and major capsid proteins assemble cooperatively to form the procapsid with the help of capsid scaffolding protein. Major capsid protein forms hexons and pentons of the icosahedron. Viral genomic DNA is packaged into the procapsid through the portal vertex. The packaging triggers a dramatic reconfiguration of the capsid shell.</text>
</comment>
<keyword evidence="3" id="KW-0946">Virion</keyword>
<sequence>MAGLYTTYRLLEVQRKIKALPAFFLQWFPRQINFEEDMIAFDKVIQDITRVAPFVAPNVQGRVIKEEGYNTKSFKPAYVKPKHVIDPNMFIPRQPGEALGTGSLSIAQRRNNVIAFLLRKHRAMHENTWEMMAAQALQYGYVDVAGQDQDYPARRVDFGRDPALTMTSDWTASSITLMDMISDMRDGQRLVSDKSLSGTVVRDYIFGGEAWDQFVKVGGKELWGKDGLMDDTIRGSGTNVTRLWDDVEGVQYMGELVGLAGAGRMRIWVNTQKYRDAKNAEQYLFNQKGVMGISSAVEGVRCFGAVLDKSAGYQAVDYFPKMWEEEDPSVEYLMTQGAPLMVPSDPNATFMLTVKS</sequence>
<evidence type="ECO:0000256" key="2">
    <source>
        <dbReference type="ARBA" id="ARBA00023200"/>
    </source>
</evidence>
<dbReference type="HAMAP" id="MF_04133">
    <property type="entry name" value="CAPSID_LAMBDA"/>
    <property type="match status" value="1"/>
</dbReference>
<keyword evidence="3" id="KW-0426">Late protein</keyword>
<comment type="subcellular location">
    <subcellularLocation>
        <location evidence="3">Virion</location>
    </subcellularLocation>
    <subcellularLocation>
        <location evidence="3">Host cytoplasm</location>
    </subcellularLocation>
    <text evidence="3">Forms the capsid icosahedric shell.</text>
</comment>
<dbReference type="KEGG" id="vg:62682408"/>
<dbReference type="Pfam" id="PF03864">
    <property type="entry name" value="Phage_cap_E"/>
    <property type="match status" value="1"/>
</dbReference>
<keyword evidence="2 3" id="KW-1035">Host cytoplasm</keyword>